<dbReference type="GO" id="GO:0005942">
    <property type="term" value="C:phosphatidylinositol 3-kinase complex"/>
    <property type="evidence" value="ECO:0007669"/>
    <property type="project" value="TreeGrafter"/>
</dbReference>
<name>A0A7R9K110_TIMGE</name>
<organism evidence="13">
    <name type="scientific">Timema genevievae</name>
    <name type="common">Walking stick</name>
    <dbReference type="NCBI Taxonomy" id="629358"/>
    <lineage>
        <taxon>Eukaryota</taxon>
        <taxon>Metazoa</taxon>
        <taxon>Ecdysozoa</taxon>
        <taxon>Arthropoda</taxon>
        <taxon>Hexapoda</taxon>
        <taxon>Insecta</taxon>
        <taxon>Pterygota</taxon>
        <taxon>Neoptera</taxon>
        <taxon>Polyneoptera</taxon>
        <taxon>Phasmatodea</taxon>
        <taxon>Timematodea</taxon>
        <taxon>Timematoidea</taxon>
        <taxon>Timematidae</taxon>
        <taxon>Timema</taxon>
    </lineage>
</organism>
<feature type="domain" description="PIK helical" evidence="10">
    <location>
        <begin position="632"/>
        <end position="812"/>
    </location>
</feature>
<evidence type="ECO:0000259" key="9">
    <source>
        <dbReference type="PROSITE" id="PS51544"/>
    </source>
</evidence>
<sequence length="1180" mass="136309">MSKNRSHLHTIQINDLWPDDCTAADSRPQFCSAPKTWQATKDVEHVIEENEVTQIEKYGLAIPSPFKKYLFPPKTEAARDIFCTRPDLWEEASKFPLHGMLHDSSSYVFACITSMAENEELLDETRRLCDVRPFCSILRVIERKGDTAEQTLNTQISNLIGKGLHEFDSLKNTEVNDFRWKMKMLGDEVARSRQTKSWIEKVIYQFPPRLAKSPDLPQSVMTRLRDGNFVLMTKFENTETSFTFNISYTMTPLQLLRIILNKKTIMLNSQGERPEDFVLKVCGREEYFVGDYPIIQYLYIQETLLSDGVPTLVTVSCEGVPVDVPTLRENSDDSDMKRTRSSFSTLTLRKKGKHMSSWNIQEPFTFRVCAISRLNCDVNRTVEVGVHAGLFHGGKSLSESQKTTEKQVSKEGSCEWEEDLTFDLKVCNIPRMARLCLVVYEISKTAKGVKSRRLKDTKQLPLWYPMEMLMLSEDSHKHQTILLTTGPVPLRYPSEAFSLPKMVLNITTISATQYHSRRISSRKDVGPINFDCDMFVQELYINPLVWVNTTVYDFKNQLKTGAMTLYMWTYVEDIQTDDLLHPLGTVVSNPNVQHTTTLTLTFHRYHLERTVMYPSLETVLQFAAANSETSLDAPLVNQPNLYLEQLLSMQEKDPLHELHEQERKTIWSMRYDCLERIPNLLPKLLDCVEWNDHREVSEVSEVTALLQKWPKLPVEKALELLDYAYADQFVRSFAVRCLQDASDDDVSLYLLQLVQALKHESYLSCDLVEFLLRRALNNQMIGHYLFWHLRSEMQVSSVSVRFGLILEAYCRGSQEHMKGLAKQVTCLEKLKATGEMVRTRKDKDKARSFLQEHLEEKHIEESFFKVLNPLNPSFRCKSVRTEKCRVMDSKMRPLWIVFENDDPYGDDIFIIFKNGDDLRQDMLTLQMIRIMDKLWKNEGLDLKMNPYGCISTEHRVGLIEVVLNAETIANIQKEKGMFSATSAFRKGSLLAWLKESNKTDAELNKAIEDFTLSCAGYSVATYVLGVADRHSDNIMVKRTGQLFHIDFGHILGHFKEKFGFRRERVPFVLTHDFVHVINKGQTRKEAVEFQLFQERCEQAFLILRKHGSLILSLFAMMISTGLPELSSEKDLNYLRDTLVLEMSQEDALTHFRSKFDEALGNSWKTSLNWATHNMSKNNTI</sequence>
<dbReference type="GO" id="GO:0035005">
    <property type="term" value="F:1-phosphatidylinositol-4-phosphate 3-kinase activity"/>
    <property type="evidence" value="ECO:0007669"/>
    <property type="project" value="TreeGrafter"/>
</dbReference>
<dbReference type="SMART" id="SM00142">
    <property type="entry name" value="PI3K_C2"/>
    <property type="match status" value="1"/>
</dbReference>
<dbReference type="SUPFAM" id="SSF56112">
    <property type="entry name" value="Protein kinase-like (PK-like)"/>
    <property type="match status" value="1"/>
</dbReference>
<dbReference type="GO" id="GO:0032060">
    <property type="term" value="P:bleb assembly"/>
    <property type="evidence" value="ECO:0007669"/>
    <property type="project" value="UniProtKB-ARBA"/>
</dbReference>
<keyword evidence="6" id="KW-0067">ATP-binding</keyword>
<proteinExistence type="inferred from homology"/>
<evidence type="ECO:0000259" key="12">
    <source>
        <dbReference type="PROSITE" id="PS51547"/>
    </source>
</evidence>
<protein>
    <recommendedName>
        <fullName evidence="2">phosphatidylinositol 3-kinase</fullName>
        <ecNumber evidence="2">2.7.1.137</ecNumber>
    </recommendedName>
</protein>
<dbReference type="InterPro" id="IPR015433">
    <property type="entry name" value="PI3/4_kinase"/>
</dbReference>
<dbReference type="InterPro" id="IPR042236">
    <property type="entry name" value="PI3K_accessory_sf"/>
</dbReference>
<evidence type="ECO:0000259" key="11">
    <source>
        <dbReference type="PROSITE" id="PS51546"/>
    </source>
</evidence>
<dbReference type="SMART" id="SM00144">
    <property type="entry name" value="PI3K_rbd"/>
    <property type="match status" value="1"/>
</dbReference>
<evidence type="ECO:0000256" key="6">
    <source>
        <dbReference type="ARBA" id="ARBA00022840"/>
    </source>
</evidence>
<gene>
    <name evidence="13" type="ORF">TGEB3V08_LOCUS6827</name>
</gene>
<evidence type="ECO:0000256" key="3">
    <source>
        <dbReference type="ARBA" id="ARBA00022679"/>
    </source>
</evidence>
<dbReference type="Pfam" id="PF00792">
    <property type="entry name" value="PI3K_C2"/>
    <property type="match status" value="1"/>
</dbReference>
<feature type="domain" description="C2 PI3K-type" evidence="12">
    <location>
        <begin position="360"/>
        <end position="603"/>
    </location>
</feature>
<dbReference type="AlphaFoldDB" id="A0A7R9K110"/>
<accession>A0A7R9K110</accession>
<dbReference type="PROSITE" id="PS51547">
    <property type="entry name" value="C2_PI3K"/>
    <property type="match status" value="1"/>
</dbReference>
<dbReference type="FunFam" id="1.10.1070.11:FF:000001">
    <property type="entry name" value="Phosphatidylinositol 4,5-bisphosphate 3-kinase catalytic subunit"/>
    <property type="match status" value="1"/>
</dbReference>
<dbReference type="Pfam" id="PF00794">
    <property type="entry name" value="PI3K_rbd"/>
    <property type="match status" value="1"/>
</dbReference>
<reference evidence="13" key="1">
    <citation type="submission" date="2020-11" db="EMBL/GenBank/DDBJ databases">
        <authorList>
            <person name="Tran Van P."/>
        </authorList>
    </citation>
    <scope>NUCLEOTIDE SEQUENCE</scope>
</reference>
<dbReference type="SMART" id="SM00146">
    <property type="entry name" value="PI3Kc"/>
    <property type="match status" value="1"/>
</dbReference>
<dbReference type="InterPro" id="IPR036940">
    <property type="entry name" value="PI3/4_kinase_cat_sf"/>
</dbReference>
<dbReference type="Pfam" id="PF02192">
    <property type="entry name" value="PI3K_p85B"/>
    <property type="match status" value="1"/>
</dbReference>
<dbReference type="InterPro" id="IPR000403">
    <property type="entry name" value="PI3/4_kinase_cat_dom"/>
</dbReference>
<dbReference type="InterPro" id="IPR016024">
    <property type="entry name" value="ARM-type_fold"/>
</dbReference>
<keyword evidence="4" id="KW-0547">Nucleotide-binding</keyword>
<dbReference type="Gene3D" id="3.10.20.770">
    <property type="match status" value="1"/>
</dbReference>
<dbReference type="InterPro" id="IPR000341">
    <property type="entry name" value="PI3K_Ras-bd_dom"/>
</dbReference>
<dbReference type="InterPro" id="IPR029071">
    <property type="entry name" value="Ubiquitin-like_domsf"/>
</dbReference>
<dbReference type="FunFam" id="3.30.1010.10:FF:000008">
    <property type="entry name" value="Phosphatidylinositol 4,5-bisphosphate 3-kinase catalytic subunit gamma"/>
    <property type="match status" value="1"/>
</dbReference>
<dbReference type="InterPro" id="IPR003113">
    <property type="entry name" value="PI3K_ABD"/>
</dbReference>
<dbReference type="PROSITE" id="PS51546">
    <property type="entry name" value="PI3K_RBD"/>
    <property type="match status" value="1"/>
</dbReference>
<dbReference type="GO" id="GO:0048015">
    <property type="term" value="P:phosphatidylinositol-mediated signaling"/>
    <property type="evidence" value="ECO:0007669"/>
    <property type="project" value="TreeGrafter"/>
</dbReference>
<feature type="domain" description="PI3K-RBD" evidence="11">
    <location>
        <begin position="226"/>
        <end position="316"/>
    </location>
</feature>
<dbReference type="InterPro" id="IPR001263">
    <property type="entry name" value="PI3K_accessory_dom"/>
</dbReference>
<dbReference type="SUPFAM" id="SSF54236">
    <property type="entry name" value="Ubiquitin-like"/>
    <property type="match status" value="1"/>
</dbReference>
<evidence type="ECO:0000256" key="7">
    <source>
        <dbReference type="PROSITE-ProRule" id="PRU00880"/>
    </source>
</evidence>
<dbReference type="EMBL" id="OE841880">
    <property type="protein sequence ID" value="CAD7597623.1"/>
    <property type="molecule type" value="Genomic_DNA"/>
</dbReference>
<dbReference type="GO" id="GO:0016303">
    <property type="term" value="F:1-phosphatidylinositol-3-kinase activity"/>
    <property type="evidence" value="ECO:0007669"/>
    <property type="project" value="UniProtKB-EC"/>
</dbReference>
<dbReference type="SMART" id="SM00143">
    <property type="entry name" value="PI3K_p85B"/>
    <property type="match status" value="1"/>
</dbReference>
<evidence type="ECO:0000259" key="8">
    <source>
        <dbReference type="PROSITE" id="PS50290"/>
    </source>
</evidence>
<dbReference type="Gene3D" id="1.25.40.70">
    <property type="entry name" value="Phosphatidylinositol 3-kinase, accessory domain (PIK)"/>
    <property type="match status" value="1"/>
</dbReference>
<comment type="similarity">
    <text evidence="7">Belongs to the PI3/PI4-kinase family.</text>
</comment>
<feature type="domain" description="PI3K/PI4K catalytic" evidence="8">
    <location>
        <begin position="880"/>
        <end position="1163"/>
    </location>
</feature>
<dbReference type="PANTHER" id="PTHR10048:SF118">
    <property type="entry name" value="PI-3 KINASE"/>
    <property type="match status" value="1"/>
</dbReference>
<dbReference type="PROSITE" id="PS00915">
    <property type="entry name" value="PI3_4_KINASE_1"/>
    <property type="match status" value="1"/>
</dbReference>
<dbReference type="PROSITE" id="PS51545">
    <property type="entry name" value="PIK_HELICAL"/>
    <property type="match status" value="1"/>
</dbReference>
<evidence type="ECO:0000259" key="10">
    <source>
        <dbReference type="PROSITE" id="PS51545"/>
    </source>
</evidence>
<comment type="catalytic activity">
    <reaction evidence="1">
        <text>a 1,2-diacyl-sn-glycero-3-phospho-(1D-myo-inositol) + ATP = a 1,2-diacyl-sn-glycero-3-phospho-(1D-myo-inositol-3-phosphate) + ADP + H(+)</text>
        <dbReference type="Rhea" id="RHEA:12709"/>
        <dbReference type="ChEBI" id="CHEBI:15378"/>
        <dbReference type="ChEBI" id="CHEBI:30616"/>
        <dbReference type="ChEBI" id="CHEBI:57880"/>
        <dbReference type="ChEBI" id="CHEBI:58088"/>
        <dbReference type="ChEBI" id="CHEBI:456216"/>
        <dbReference type="EC" id="2.7.1.137"/>
    </reaction>
</comment>
<dbReference type="InterPro" id="IPR018936">
    <property type="entry name" value="PI3/4_kinase_CS"/>
</dbReference>
<dbReference type="PROSITE" id="PS51544">
    <property type="entry name" value="PI3K_ABD"/>
    <property type="match status" value="1"/>
</dbReference>
<dbReference type="PROSITE" id="PS50290">
    <property type="entry name" value="PI3_4_KINASE_3"/>
    <property type="match status" value="1"/>
</dbReference>
<dbReference type="Pfam" id="PF00454">
    <property type="entry name" value="PI3_PI4_kinase"/>
    <property type="match status" value="1"/>
</dbReference>
<dbReference type="Pfam" id="PF00613">
    <property type="entry name" value="PI3Ka"/>
    <property type="match status" value="1"/>
</dbReference>
<evidence type="ECO:0000256" key="4">
    <source>
        <dbReference type="ARBA" id="ARBA00022741"/>
    </source>
</evidence>
<dbReference type="GO" id="GO:0005886">
    <property type="term" value="C:plasma membrane"/>
    <property type="evidence" value="ECO:0007669"/>
    <property type="project" value="TreeGrafter"/>
</dbReference>
<dbReference type="InterPro" id="IPR002420">
    <property type="entry name" value="PI3K-type_C2_dom"/>
</dbReference>
<dbReference type="Gene3D" id="3.30.1010.10">
    <property type="entry name" value="Phosphatidylinositol 3-kinase Catalytic Subunit, Chain A, domain 4"/>
    <property type="match status" value="1"/>
</dbReference>
<dbReference type="Gene3D" id="2.60.40.150">
    <property type="entry name" value="C2 domain"/>
    <property type="match status" value="1"/>
</dbReference>
<keyword evidence="3" id="KW-0808">Transferase</keyword>
<dbReference type="SUPFAM" id="SSF48371">
    <property type="entry name" value="ARM repeat"/>
    <property type="match status" value="1"/>
</dbReference>
<evidence type="ECO:0000256" key="1">
    <source>
        <dbReference type="ARBA" id="ARBA00001498"/>
    </source>
</evidence>
<evidence type="ECO:0000256" key="5">
    <source>
        <dbReference type="ARBA" id="ARBA00022777"/>
    </source>
</evidence>
<dbReference type="Gene3D" id="1.10.1070.11">
    <property type="entry name" value="Phosphatidylinositol 3-/4-kinase, catalytic domain"/>
    <property type="match status" value="1"/>
</dbReference>
<feature type="domain" description="PI3K-ABD" evidence="9">
    <location>
        <begin position="52"/>
        <end position="144"/>
    </location>
</feature>
<dbReference type="SUPFAM" id="SSF49562">
    <property type="entry name" value="C2 domain (Calcium/lipid-binding domain, CaLB)"/>
    <property type="match status" value="2"/>
</dbReference>
<dbReference type="PANTHER" id="PTHR10048">
    <property type="entry name" value="PHOSPHATIDYLINOSITOL KINASE"/>
    <property type="match status" value="1"/>
</dbReference>
<dbReference type="InterPro" id="IPR011009">
    <property type="entry name" value="Kinase-like_dom_sf"/>
</dbReference>
<dbReference type="GO" id="GO:0016477">
    <property type="term" value="P:cell migration"/>
    <property type="evidence" value="ECO:0007669"/>
    <property type="project" value="TreeGrafter"/>
</dbReference>
<dbReference type="EC" id="2.7.1.137" evidence="2"/>
<dbReference type="GO" id="GO:0005737">
    <property type="term" value="C:cytoplasm"/>
    <property type="evidence" value="ECO:0007669"/>
    <property type="project" value="TreeGrafter"/>
</dbReference>
<evidence type="ECO:0000256" key="2">
    <source>
        <dbReference type="ARBA" id="ARBA00012073"/>
    </source>
</evidence>
<dbReference type="SMART" id="SM00145">
    <property type="entry name" value="PI3Ka"/>
    <property type="match status" value="1"/>
</dbReference>
<dbReference type="GO" id="GO:0050920">
    <property type="term" value="P:regulation of chemotaxis"/>
    <property type="evidence" value="ECO:0007669"/>
    <property type="project" value="UniProtKB-ARBA"/>
</dbReference>
<dbReference type="PROSITE" id="PS00916">
    <property type="entry name" value="PI3_4_KINASE_2"/>
    <property type="match status" value="1"/>
</dbReference>
<keyword evidence="5" id="KW-0418">Kinase</keyword>
<dbReference type="GO" id="GO:0005524">
    <property type="term" value="F:ATP binding"/>
    <property type="evidence" value="ECO:0007669"/>
    <property type="project" value="UniProtKB-KW"/>
</dbReference>
<dbReference type="CDD" id="cd05165">
    <property type="entry name" value="PI3Kc_I"/>
    <property type="match status" value="1"/>
</dbReference>
<dbReference type="InterPro" id="IPR035892">
    <property type="entry name" value="C2_domain_sf"/>
</dbReference>
<dbReference type="GO" id="GO:0043491">
    <property type="term" value="P:phosphatidylinositol 3-kinase/protein kinase B signal transduction"/>
    <property type="evidence" value="ECO:0007669"/>
    <property type="project" value="TreeGrafter"/>
</dbReference>
<evidence type="ECO:0000313" key="13">
    <source>
        <dbReference type="EMBL" id="CAD7597623.1"/>
    </source>
</evidence>